<protein>
    <submittedName>
        <fullName evidence="2">Uncharacterized protein</fullName>
    </submittedName>
</protein>
<accession>A0A4S4LC23</accession>
<sequence length="1212" mass="126562">MAPGLLGIFGKRDKSKSPSKNSKHSSAAHDSGGGPSSSRSNASVSIVDTAERNREHEISELSAETDYVLAETGLPTVRNSVYHAPPPPVPASSSKLNVFRRRKQSQGDRVSASSSKVNLNDSPPRLHPPKSSYASAQREASTAEGNYFNSKPLHPPPSRANLFAKYGDPHNALSTHSLPQEQIHAHLRTDSYDSQIRYETMSNPDTHSPPVPSKKASGGGGLFSWARSRDRTKSKPTRPDPDILRSVPTVDQSSFNLKSFRHVNGSTSPIPDRPPSSTSMYTPPVRPRENSFASNSSQQRISVAAFREAQARRSAAVSPVPSFGEAESPSLGKNPRLSPGVAQQQQRGRQRSSTIGSPPPVLVGPPISRAPLPSDRDYKPNLFSGSSSESTSPEEYESEEGDETLRPARKRTITQRGSASADPSPRISPVLIQPSPRTLEGSNNLNYPNSYSRSRASVSTSALVPDAAAKRASLIAQNNTSASKAPTQPVASQSRSRTVSTSSTSSDTSSSASSDDAPLASYMLPPRPGSAASNASRKPAKPLIDIAELTKHPVPRRTIDSADLEASSRRSQEISAKPPLPPKDEHVMKGRAVTQPLPKNSSDVNDRLAQLAIGLAQKGRSSPSSSASSHSPPLSSPSAKSPSPVTKLKLDTSGISSKPTPSSFSPHEATESGSSRIIPTPIRERQPAPSFSVTSRPISYASSGSVGTVTLNEPVKEADNSTRPTARMVQNSADSSATRVAAHPRPSPTPRTSSAPRVTATLVSRIPKNDVTGIKSASPSAVPPPRPFTSGLLRDNSPASSTGDSSSGRMPVTPRDGSEVGIPGSTSASSASQATSRAAGRKSRPKRASVSFMDDPVREVVKISAKGAEEKRKERRRGEAKAAIELGNVINGKGPIADDDDEETMNMGPRMNMGMGMLGANPMMNMSVPMLNVPFPTGDFSSTASQFSTSGPPNPAMNMNMGMGMGMGTNMGMGMDPSAMNMNPMMMAAHQQAMMIAKQTYQMAVAQQAMQDAADEWERGSTVSGWGGPSGVRPSVMPNTMGMPNGNMGMGNMGMGNMGMGGMFPGMGMGMGGLNPGGMNMGWQNGGGMMFPMAPRSMYSGSVYAGSEVGGGGGGGWASRSVFGENFGPSAGDRSSRMSRQGQVPSSSASAIGGIGGGGGGGGGGGVGMAKREVPRSRTKTAPSSGGLAQTPGRKGGLVGAVSPPSSWRSPP</sequence>
<feature type="compositionally biased region" description="Low complexity" evidence="1">
    <location>
        <begin position="824"/>
        <end position="838"/>
    </location>
</feature>
<feature type="compositionally biased region" description="Low complexity" evidence="1">
    <location>
        <begin position="490"/>
        <end position="515"/>
    </location>
</feature>
<dbReference type="OrthoDB" id="2687738at2759"/>
<feature type="compositionally biased region" description="Low complexity" evidence="1">
    <location>
        <begin position="621"/>
        <end position="644"/>
    </location>
</feature>
<feature type="compositionally biased region" description="Basic and acidic residues" evidence="1">
    <location>
        <begin position="49"/>
        <end position="59"/>
    </location>
</feature>
<evidence type="ECO:0000313" key="2">
    <source>
        <dbReference type="EMBL" id="THH08721.1"/>
    </source>
</evidence>
<dbReference type="Proteomes" id="UP000310158">
    <property type="component" value="Unassembled WGS sequence"/>
</dbReference>
<feature type="compositionally biased region" description="Gly residues" evidence="1">
    <location>
        <begin position="1153"/>
        <end position="1168"/>
    </location>
</feature>
<keyword evidence="3" id="KW-1185">Reference proteome</keyword>
<evidence type="ECO:0000313" key="3">
    <source>
        <dbReference type="Proteomes" id="UP000310158"/>
    </source>
</evidence>
<feature type="region of interest" description="Disordered" evidence="1">
    <location>
        <begin position="1128"/>
        <end position="1212"/>
    </location>
</feature>
<comment type="caution">
    <text evidence="2">The sequence shown here is derived from an EMBL/GenBank/DDBJ whole genome shotgun (WGS) entry which is preliminary data.</text>
</comment>
<feature type="compositionally biased region" description="Polar residues" evidence="1">
    <location>
        <begin position="264"/>
        <end position="281"/>
    </location>
</feature>
<dbReference type="AlphaFoldDB" id="A0A4S4LC23"/>
<feature type="compositionally biased region" description="Polar residues" evidence="1">
    <location>
        <begin position="107"/>
        <end position="121"/>
    </location>
</feature>
<reference evidence="2 3" key="1">
    <citation type="submission" date="2019-02" db="EMBL/GenBank/DDBJ databases">
        <title>Genome sequencing of the rare red list fungi Bondarzewia mesenterica.</title>
        <authorList>
            <person name="Buettner E."/>
            <person name="Kellner H."/>
        </authorList>
    </citation>
    <scope>NUCLEOTIDE SEQUENCE [LARGE SCALE GENOMIC DNA]</scope>
    <source>
        <strain evidence="2 3">DSM 108281</strain>
    </source>
</reference>
<feature type="compositionally biased region" description="Basic and acidic residues" evidence="1">
    <location>
        <begin position="227"/>
        <end position="243"/>
    </location>
</feature>
<gene>
    <name evidence="2" type="ORF">EW146_g8902</name>
</gene>
<feature type="compositionally biased region" description="Polar residues" evidence="1">
    <location>
        <begin position="440"/>
        <end position="449"/>
    </location>
</feature>
<proteinExistence type="predicted"/>
<feature type="compositionally biased region" description="Polar residues" evidence="1">
    <location>
        <begin position="1138"/>
        <end position="1150"/>
    </location>
</feature>
<feature type="compositionally biased region" description="Acidic residues" evidence="1">
    <location>
        <begin position="392"/>
        <end position="402"/>
    </location>
</feature>
<name>A0A4S4LC23_9AGAM</name>
<feature type="compositionally biased region" description="Polar residues" evidence="1">
    <location>
        <begin position="475"/>
        <end position="486"/>
    </location>
</feature>
<feature type="compositionally biased region" description="Low complexity" evidence="1">
    <location>
        <begin position="750"/>
        <end position="759"/>
    </location>
</feature>
<organism evidence="2 3">
    <name type="scientific">Bondarzewia mesenterica</name>
    <dbReference type="NCBI Taxonomy" id="1095465"/>
    <lineage>
        <taxon>Eukaryota</taxon>
        <taxon>Fungi</taxon>
        <taxon>Dikarya</taxon>
        <taxon>Basidiomycota</taxon>
        <taxon>Agaricomycotina</taxon>
        <taxon>Agaricomycetes</taxon>
        <taxon>Russulales</taxon>
        <taxon>Bondarzewiaceae</taxon>
        <taxon>Bondarzewia</taxon>
    </lineage>
</organism>
<feature type="compositionally biased region" description="Polar residues" evidence="1">
    <location>
        <begin position="291"/>
        <end position="301"/>
    </location>
</feature>
<evidence type="ECO:0000256" key="1">
    <source>
        <dbReference type="SAM" id="MobiDB-lite"/>
    </source>
</evidence>
<dbReference type="EMBL" id="SGPL01000678">
    <property type="protein sequence ID" value="THH08721.1"/>
    <property type="molecule type" value="Genomic_DNA"/>
</dbReference>
<feature type="region of interest" description="Disordered" evidence="1">
    <location>
        <begin position="1"/>
        <end position="853"/>
    </location>
</feature>
<feature type="compositionally biased region" description="Low complexity" evidence="1">
    <location>
        <begin position="18"/>
        <end position="45"/>
    </location>
</feature>
<feature type="compositionally biased region" description="Polar residues" evidence="1">
    <location>
        <begin position="653"/>
        <end position="677"/>
    </location>
</feature>
<feature type="compositionally biased region" description="Polar residues" evidence="1">
    <location>
        <begin position="689"/>
        <end position="711"/>
    </location>
</feature>
<feature type="compositionally biased region" description="Polar residues" evidence="1">
    <location>
        <begin position="132"/>
        <end position="149"/>
    </location>
</feature>
<feature type="compositionally biased region" description="Low complexity" evidence="1">
    <location>
        <begin position="450"/>
        <end position="462"/>
    </location>
</feature>
<feature type="compositionally biased region" description="Low complexity" evidence="1">
    <location>
        <begin position="797"/>
        <end position="807"/>
    </location>
</feature>
<feature type="compositionally biased region" description="Polar residues" evidence="1">
    <location>
        <begin position="721"/>
        <end position="738"/>
    </location>
</feature>